<proteinExistence type="predicted"/>
<accession>A0AA88MWP0</accession>
<sequence length="142" mass="15617">MQPFTDSWTCPVRRAARWRSAALRFSPPFLENINGKSGFACPAVCANGRTGKAGLAGGVGRSSPVSPQTWLPVVVHTRSLRGGRAVPSESTIQQGSKVIQLANQGAVWVDWRRRRVLPPFVLVRVGLLNKQLHFQLRPCCCR</sequence>
<comment type="caution">
    <text evidence="1">The sequence shown here is derived from an EMBL/GenBank/DDBJ whole genome shotgun (WGS) entry which is preliminary data.</text>
</comment>
<name>A0AA88MWP0_CHASR</name>
<dbReference type="AlphaFoldDB" id="A0AA88MWP0"/>
<gene>
    <name evidence="1" type="ORF">Q5P01_009912</name>
</gene>
<reference evidence="1" key="1">
    <citation type="submission" date="2023-07" db="EMBL/GenBank/DDBJ databases">
        <title>Chromosome-level Genome Assembly of Striped Snakehead (Channa striata).</title>
        <authorList>
            <person name="Liu H."/>
        </authorList>
    </citation>
    <scope>NUCLEOTIDE SEQUENCE</scope>
    <source>
        <strain evidence="1">Gz</strain>
        <tissue evidence="1">Muscle</tissue>
    </source>
</reference>
<evidence type="ECO:0000313" key="1">
    <source>
        <dbReference type="EMBL" id="KAK2846913.1"/>
    </source>
</evidence>
<protein>
    <submittedName>
        <fullName evidence="1">Uncharacterized protein</fullName>
    </submittedName>
</protein>
<evidence type="ECO:0000313" key="2">
    <source>
        <dbReference type="Proteomes" id="UP001187415"/>
    </source>
</evidence>
<keyword evidence="2" id="KW-1185">Reference proteome</keyword>
<dbReference type="EMBL" id="JAUPFM010000007">
    <property type="protein sequence ID" value="KAK2846913.1"/>
    <property type="molecule type" value="Genomic_DNA"/>
</dbReference>
<organism evidence="1 2">
    <name type="scientific">Channa striata</name>
    <name type="common">Snakehead murrel</name>
    <name type="synonym">Ophicephalus striatus</name>
    <dbReference type="NCBI Taxonomy" id="64152"/>
    <lineage>
        <taxon>Eukaryota</taxon>
        <taxon>Metazoa</taxon>
        <taxon>Chordata</taxon>
        <taxon>Craniata</taxon>
        <taxon>Vertebrata</taxon>
        <taxon>Euteleostomi</taxon>
        <taxon>Actinopterygii</taxon>
        <taxon>Neopterygii</taxon>
        <taxon>Teleostei</taxon>
        <taxon>Neoteleostei</taxon>
        <taxon>Acanthomorphata</taxon>
        <taxon>Anabantaria</taxon>
        <taxon>Anabantiformes</taxon>
        <taxon>Channoidei</taxon>
        <taxon>Channidae</taxon>
        <taxon>Channa</taxon>
    </lineage>
</organism>
<dbReference type="Proteomes" id="UP001187415">
    <property type="component" value="Unassembled WGS sequence"/>
</dbReference>